<protein>
    <submittedName>
        <fullName evidence="2">Transposable element P transposase</fullName>
    </submittedName>
</protein>
<reference evidence="2 3" key="1">
    <citation type="submission" date="2019-08" db="EMBL/GenBank/DDBJ databases">
        <title>Whole genome of Aphis craccivora.</title>
        <authorList>
            <person name="Voronova N.V."/>
            <person name="Shulinski R.S."/>
            <person name="Bandarenka Y.V."/>
            <person name="Zhorov D.G."/>
            <person name="Warner D."/>
        </authorList>
    </citation>
    <scope>NUCLEOTIDE SEQUENCE [LARGE SCALE GENOMIC DNA]</scope>
    <source>
        <strain evidence="2">180601</strain>
        <tissue evidence="2">Whole Body</tissue>
    </source>
</reference>
<gene>
    <name evidence="2" type="ORF">FWK35_00021666</name>
</gene>
<dbReference type="OrthoDB" id="6631169at2759"/>
<dbReference type="EMBL" id="VUJU01008888">
    <property type="protein sequence ID" value="KAF0724554.1"/>
    <property type="molecule type" value="Genomic_DNA"/>
</dbReference>
<evidence type="ECO:0000313" key="2">
    <source>
        <dbReference type="EMBL" id="KAF0724554.1"/>
    </source>
</evidence>
<dbReference type="Pfam" id="PF21789">
    <property type="entry name" value="TNP-like_RNaseH_C"/>
    <property type="match status" value="1"/>
</dbReference>
<evidence type="ECO:0000313" key="3">
    <source>
        <dbReference type="Proteomes" id="UP000478052"/>
    </source>
</evidence>
<dbReference type="Proteomes" id="UP000478052">
    <property type="component" value="Unassembled WGS sequence"/>
</dbReference>
<sequence>MIDKRSSTSRFHLKITDSHINPGPFKKMSCKFVLQIFSKSMYATMRTCIMIIQSLYCSNPYKCAISEERQLIRSQLEEAKQWCSQLKKCKGHGRPYTFDGLEWIINAILGVYKEQKKIGFHYLLTARFNQDAIENTFSVFRQKGGYSNNPTTRTFRINFKMMTKMHLMKPSIASNSEADSDHNILIVDSHTNVWENNDNNDDSMNSCSSLSFSFDDDESIEIPVVSLSKCSDRYFSGYLGKKCIEKFNCKKCQQFMLTATPINFSDEEASGHFVLNIPTDNFTNYISLCQKLLSKIVLKKSYKLQIGLKFVTMHLIQCKLIRDLNLEI</sequence>
<name>A0A6G0WDZ0_APHCR</name>
<dbReference type="InterPro" id="IPR048367">
    <property type="entry name" value="TNP-like_RNaseH_C"/>
</dbReference>
<feature type="domain" description="Transposable element P transposase-like RNase H C-terminal" evidence="1">
    <location>
        <begin position="127"/>
        <end position="157"/>
    </location>
</feature>
<keyword evidence="3" id="KW-1185">Reference proteome</keyword>
<organism evidence="2 3">
    <name type="scientific">Aphis craccivora</name>
    <name type="common">Cowpea aphid</name>
    <dbReference type="NCBI Taxonomy" id="307492"/>
    <lineage>
        <taxon>Eukaryota</taxon>
        <taxon>Metazoa</taxon>
        <taxon>Ecdysozoa</taxon>
        <taxon>Arthropoda</taxon>
        <taxon>Hexapoda</taxon>
        <taxon>Insecta</taxon>
        <taxon>Pterygota</taxon>
        <taxon>Neoptera</taxon>
        <taxon>Paraneoptera</taxon>
        <taxon>Hemiptera</taxon>
        <taxon>Sternorrhyncha</taxon>
        <taxon>Aphidomorpha</taxon>
        <taxon>Aphidoidea</taxon>
        <taxon>Aphididae</taxon>
        <taxon>Aphidini</taxon>
        <taxon>Aphis</taxon>
        <taxon>Aphis</taxon>
    </lineage>
</organism>
<comment type="caution">
    <text evidence="2">The sequence shown here is derived from an EMBL/GenBank/DDBJ whole genome shotgun (WGS) entry which is preliminary data.</text>
</comment>
<dbReference type="AlphaFoldDB" id="A0A6G0WDZ0"/>
<accession>A0A6G0WDZ0</accession>
<proteinExistence type="predicted"/>
<evidence type="ECO:0000259" key="1">
    <source>
        <dbReference type="Pfam" id="PF21789"/>
    </source>
</evidence>